<keyword evidence="7 11" id="KW-0012">Acyltransferase</keyword>
<sequence length="537" mass="57755">MIRNATIVAPQPEAVEAGAEVLERGGNAVDAALACAFVQGVVDPQMSGIGGFGSMQVYMPSRGLHEILEFYALAPAAATPDMWLDKLKGQSRDGFGFILENNISEIGYLACCTPGSLKGYETALREYGSWDWADLIAPAIRYAEDGFKIRPHMHWYWTKDQTADGQANTMDKLRFSETGRRVYFHPDGQLRNVGEILRNPDLGRTLRRVAESGGSDIFYHGEIAEQIAADFAAKGGLIGLEDLAHYAVTKAEPLWGSYRGHRIASSPPPGSGLPMIELLHILENFDLGAMRHGSSDYVRTLFEAMKYMTIDKDAHMGDPAYVDVPVEALLSKSHAADLAARIRSGDRANVERLDLSQRDTTHISVVDKQGNAVALTHSLGSPSGAITDGLGFMYNGLMGRFDPRPGKAASIAPRKRRASSAAPTIVFDGDAPAIVIGAPGGSYIAPTVAQGIINMLDFGMGIHEAVAAPRLVGVSNSIDICNRIRRSVADDLRAQGYEVVRSPQTYAFAALHGIRIKDGVSSGAADPQRDGMAISVD</sequence>
<dbReference type="Gene3D" id="3.60.20.40">
    <property type="match status" value="1"/>
</dbReference>
<reference evidence="13" key="1">
    <citation type="submission" date="2016-10" db="EMBL/GenBank/DDBJ databases">
        <authorList>
            <person name="Varghese N."/>
            <person name="Submissions S."/>
        </authorList>
    </citation>
    <scope>NUCLEOTIDE SEQUENCE [LARGE SCALE GENOMIC DNA]</scope>
    <source>
        <strain evidence="13">DSM 26424</strain>
    </source>
</reference>
<dbReference type="InterPro" id="IPR051792">
    <property type="entry name" value="GGT_bact"/>
</dbReference>
<comment type="PTM">
    <text evidence="11">Cleaved by autocatalysis into a large and a small subunit.</text>
</comment>
<dbReference type="InterPro" id="IPR043138">
    <property type="entry name" value="GGT_lsub"/>
</dbReference>
<evidence type="ECO:0000313" key="13">
    <source>
        <dbReference type="Proteomes" id="UP000199093"/>
    </source>
</evidence>
<dbReference type="SUPFAM" id="SSF56235">
    <property type="entry name" value="N-terminal nucleophile aminohydrolases (Ntn hydrolases)"/>
    <property type="match status" value="1"/>
</dbReference>
<evidence type="ECO:0000256" key="9">
    <source>
        <dbReference type="PIRSR" id="PIRSR600101-1"/>
    </source>
</evidence>
<protein>
    <recommendedName>
        <fullName evidence="11">Glutathione hydrolase proenzyme</fullName>
        <ecNumber evidence="11">2.3.2.2</ecNumber>
        <ecNumber evidence="11">3.4.19.13</ecNumber>
    </recommendedName>
    <component>
        <recommendedName>
            <fullName evidence="11">Glutathione hydrolase large chain</fullName>
        </recommendedName>
    </component>
    <component>
        <recommendedName>
            <fullName evidence="11">Glutathione hydrolase small chain</fullName>
        </recommendedName>
    </component>
</protein>
<evidence type="ECO:0000256" key="11">
    <source>
        <dbReference type="RuleBase" id="RU368036"/>
    </source>
</evidence>
<evidence type="ECO:0000256" key="6">
    <source>
        <dbReference type="ARBA" id="ARBA00023145"/>
    </source>
</evidence>
<comment type="subunit">
    <text evidence="11">This enzyme consists of two polypeptide chains, which are synthesized in precursor form from a single polypeptide.</text>
</comment>
<name>A0A1G8K8I5_9RHOB</name>
<dbReference type="GO" id="GO:0036374">
    <property type="term" value="F:glutathione hydrolase activity"/>
    <property type="evidence" value="ECO:0007669"/>
    <property type="project" value="UniProtKB-UniRule"/>
</dbReference>
<proteinExistence type="inferred from homology"/>
<dbReference type="GO" id="GO:0006751">
    <property type="term" value="P:glutathione catabolic process"/>
    <property type="evidence" value="ECO:0007669"/>
    <property type="project" value="UniProtKB-UniRule"/>
</dbReference>
<evidence type="ECO:0000256" key="7">
    <source>
        <dbReference type="ARBA" id="ARBA00023315"/>
    </source>
</evidence>
<keyword evidence="4 11" id="KW-0808">Transferase</keyword>
<comment type="catalytic activity">
    <reaction evidence="2 11">
        <text>glutathione + H2O = L-cysteinylglycine + L-glutamate</text>
        <dbReference type="Rhea" id="RHEA:28807"/>
        <dbReference type="ChEBI" id="CHEBI:15377"/>
        <dbReference type="ChEBI" id="CHEBI:29985"/>
        <dbReference type="ChEBI" id="CHEBI:57925"/>
        <dbReference type="ChEBI" id="CHEBI:61694"/>
        <dbReference type="EC" id="3.4.19.13"/>
    </reaction>
</comment>
<dbReference type="EC" id="3.4.19.13" evidence="11"/>
<comment type="catalytic activity">
    <reaction evidence="1 11">
        <text>an S-substituted glutathione + H2O = an S-substituted L-cysteinylglycine + L-glutamate</text>
        <dbReference type="Rhea" id="RHEA:59468"/>
        <dbReference type="ChEBI" id="CHEBI:15377"/>
        <dbReference type="ChEBI" id="CHEBI:29985"/>
        <dbReference type="ChEBI" id="CHEBI:90779"/>
        <dbReference type="ChEBI" id="CHEBI:143103"/>
        <dbReference type="EC" id="3.4.19.13"/>
    </reaction>
</comment>
<dbReference type="NCBIfam" id="TIGR00066">
    <property type="entry name" value="g_glut_trans"/>
    <property type="match status" value="1"/>
</dbReference>
<dbReference type="PANTHER" id="PTHR43199">
    <property type="entry name" value="GLUTATHIONE HYDROLASE"/>
    <property type="match status" value="1"/>
</dbReference>
<dbReference type="GO" id="GO:0103068">
    <property type="term" value="F:leukotriene C4 gamma-glutamyl transferase activity"/>
    <property type="evidence" value="ECO:0007669"/>
    <property type="project" value="UniProtKB-EC"/>
</dbReference>
<keyword evidence="6 11" id="KW-0865">Zymogen</keyword>
<evidence type="ECO:0000256" key="10">
    <source>
        <dbReference type="PIRSR" id="PIRSR600101-2"/>
    </source>
</evidence>
<evidence type="ECO:0000256" key="3">
    <source>
        <dbReference type="ARBA" id="ARBA00009381"/>
    </source>
</evidence>
<keyword evidence="11" id="KW-0317">Glutathione biosynthesis</keyword>
<evidence type="ECO:0000256" key="2">
    <source>
        <dbReference type="ARBA" id="ARBA00001089"/>
    </source>
</evidence>
<evidence type="ECO:0000313" key="12">
    <source>
        <dbReference type="EMBL" id="SDI39731.1"/>
    </source>
</evidence>
<dbReference type="InterPro" id="IPR029055">
    <property type="entry name" value="Ntn_hydrolases_N"/>
</dbReference>
<evidence type="ECO:0000256" key="1">
    <source>
        <dbReference type="ARBA" id="ARBA00001049"/>
    </source>
</evidence>
<comment type="similarity">
    <text evidence="3 11">Belongs to the gamma-glutamyltransferase family.</text>
</comment>
<feature type="active site" description="Nucleophile" evidence="9">
    <location>
        <position position="360"/>
    </location>
</feature>
<organism evidence="12 13">
    <name type="scientific">Salipiger marinus</name>
    <dbReference type="NCBI Taxonomy" id="555512"/>
    <lineage>
        <taxon>Bacteria</taxon>
        <taxon>Pseudomonadati</taxon>
        <taxon>Pseudomonadota</taxon>
        <taxon>Alphaproteobacteria</taxon>
        <taxon>Rhodobacterales</taxon>
        <taxon>Roseobacteraceae</taxon>
        <taxon>Salipiger</taxon>
    </lineage>
</organism>
<accession>A0A1G8K8I5</accession>
<feature type="binding site" evidence="10">
    <location>
        <begin position="419"/>
        <end position="420"/>
    </location>
    <ligand>
        <name>L-glutamate</name>
        <dbReference type="ChEBI" id="CHEBI:29985"/>
    </ligand>
</feature>
<dbReference type="PRINTS" id="PR01210">
    <property type="entry name" value="GGTRANSPTASE"/>
</dbReference>
<dbReference type="InterPro" id="IPR043137">
    <property type="entry name" value="GGT_ssub_C"/>
</dbReference>
<gene>
    <name evidence="12" type="ORF">SAMN04487993_100489</name>
</gene>
<dbReference type="InterPro" id="IPR000101">
    <property type="entry name" value="GGT_peptidase"/>
</dbReference>
<dbReference type="RefSeq" id="WP_207543558.1">
    <property type="nucleotide sequence ID" value="NZ_FNEJ01000004.1"/>
</dbReference>
<dbReference type="GO" id="GO:0006750">
    <property type="term" value="P:glutathione biosynthetic process"/>
    <property type="evidence" value="ECO:0007669"/>
    <property type="project" value="UniProtKB-KW"/>
</dbReference>
<dbReference type="Proteomes" id="UP000199093">
    <property type="component" value="Unassembled WGS sequence"/>
</dbReference>
<evidence type="ECO:0000256" key="8">
    <source>
        <dbReference type="ARBA" id="ARBA00047417"/>
    </source>
</evidence>
<comment type="catalytic activity">
    <reaction evidence="8 11">
        <text>an N-terminal (5-L-glutamyl)-[peptide] + an alpha-amino acid = 5-L-glutamyl amino acid + an N-terminal L-alpha-aminoacyl-[peptide]</text>
        <dbReference type="Rhea" id="RHEA:23904"/>
        <dbReference type="Rhea" id="RHEA-COMP:9780"/>
        <dbReference type="Rhea" id="RHEA-COMP:9795"/>
        <dbReference type="ChEBI" id="CHEBI:77644"/>
        <dbReference type="ChEBI" id="CHEBI:78597"/>
        <dbReference type="ChEBI" id="CHEBI:78599"/>
        <dbReference type="ChEBI" id="CHEBI:78608"/>
        <dbReference type="EC" id="2.3.2.2"/>
    </reaction>
</comment>
<keyword evidence="13" id="KW-1185">Reference proteome</keyword>
<evidence type="ECO:0000256" key="4">
    <source>
        <dbReference type="ARBA" id="ARBA00022679"/>
    </source>
</evidence>
<dbReference type="UniPathway" id="UPA00204"/>
<keyword evidence="5 11" id="KW-0378">Hydrolase</keyword>
<dbReference type="EC" id="2.3.2.2" evidence="11"/>
<evidence type="ECO:0000256" key="5">
    <source>
        <dbReference type="ARBA" id="ARBA00022801"/>
    </source>
</evidence>
<dbReference type="Gene3D" id="1.10.246.130">
    <property type="match status" value="1"/>
</dbReference>
<dbReference type="PANTHER" id="PTHR43199:SF1">
    <property type="entry name" value="GLUTATHIONE HYDROLASE PROENZYME"/>
    <property type="match status" value="1"/>
</dbReference>
<dbReference type="Pfam" id="PF01019">
    <property type="entry name" value="G_glu_transpept"/>
    <property type="match status" value="1"/>
</dbReference>
<dbReference type="EMBL" id="FNEJ01000004">
    <property type="protein sequence ID" value="SDI39731.1"/>
    <property type="molecule type" value="Genomic_DNA"/>
</dbReference>
<feature type="binding site" evidence="10">
    <location>
        <position position="441"/>
    </location>
    <ligand>
        <name>L-glutamate</name>
        <dbReference type="ChEBI" id="CHEBI:29985"/>
    </ligand>
</feature>
<comment type="pathway">
    <text evidence="11">Sulfur metabolism; glutathione metabolism.</text>
</comment>
<dbReference type="AlphaFoldDB" id="A0A1G8K8I5"/>
<dbReference type="STRING" id="555512.SAMN04487993_100489"/>